<accession>A0A402CNB8</accession>
<dbReference type="OrthoDB" id="10014559at2"/>
<name>A0A402CNB8_9BACT</name>
<keyword evidence="2" id="KW-1185">Reference proteome</keyword>
<gene>
    <name evidence="1" type="ORF">CCAX7_54340</name>
</gene>
<dbReference type="KEGG" id="ccot:CCAX7_54340"/>
<protein>
    <submittedName>
        <fullName evidence="1">Uncharacterized protein</fullName>
    </submittedName>
</protein>
<dbReference type="Proteomes" id="UP000287394">
    <property type="component" value="Chromosome"/>
</dbReference>
<reference evidence="1 2" key="1">
    <citation type="journal article" date="2019" name="Int. J. Syst. Evol. Microbiol.">
        <title>Capsulimonas corticalis gen. nov., sp. nov., an aerobic capsulated bacterium, of a novel bacterial order, Capsulimonadales ord. nov., of the class Armatimonadia of the phylum Armatimonadetes.</title>
        <authorList>
            <person name="Li J."/>
            <person name="Kudo C."/>
            <person name="Tonouchi A."/>
        </authorList>
    </citation>
    <scope>NUCLEOTIDE SEQUENCE [LARGE SCALE GENOMIC DNA]</scope>
    <source>
        <strain evidence="1 2">AX-7</strain>
    </source>
</reference>
<dbReference type="AlphaFoldDB" id="A0A402CNB8"/>
<evidence type="ECO:0000313" key="2">
    <source>
        <dbReference type="Proteomes" id="UP000287394"/>
    </source>
</evidence>
<evidence type="ECO:0000313" key="1">
    <source>
        <dbReference type="EMBL" id="BDI33383.1"/>
    </source>
</evidence>
<organism evidence="1 2">
    <name type="scientific">Capsulimonas corticalis</name>
    <dbReference type="NCBI Taxonomy" id="2219043"/>
    <lineage>
        <taxon>Bacteria</taxon>
        <taxon>Bacillati</taxon>
        <taxon>Armatimonadota</taxon>
        <taxon>Armatimonadia</taxon>
        <taxon>Capsulimonadales</taxon>
        <taxon>Capsulimonadaceae</taxon>
        <taxon>Capsulimonas</taxon>
    </lineage>
</organism>
<dbReference type="EMBL" id="AP025739">
    <property type="protein sequence ID" value="BDI33383.1"/>
    <property type="molecule type" value="Genomic_DNA"/>
</dbReference>
<sequence>MRRYLKSLFLLAILLFAPAYAHAAGEIKTTDTSGKTVYAVILNQSALAWNGSTFATVANANWSTYPVLLSEQGTTGIYVATFPAGITTPGRYSELIYERAGGSAAVGDTLIAQGTLDWDGAALALPLSQGQLINTSSAAGTIGEALYYDDLVVGRRGTAQGGTSNTIQLDAGASATDGIFNTHFVKIVSGTGAGQFATISSYVGATKVATISRPGPGTWTTIPDSTSVFLIWPQPMVTLAAGQSTIASNFVAAPTAAQNRAEMDLNSTQLALLVTQTASIPTAVANANAVWSNVVRSLTTQADSPGVTTLLTTTTGIKSKTDLIATNSADSPNAVTAQGNAASTNSRVATGIPNIAPGAAGGLPTGDGSGRVLLQPSQPGVTIPTVTGLTNPVVASGVTGDVGGKVLGGGSSTITGDGVRASSVSTGVQVASYATGQDPATLLLLIPANKIATNGSGFVTATNGGGGGSDPWASLTSAYTTPGTMGYYQTHTLSTYAGADTSGTTTLLNRIPAFPANFSALAIDSSGNMTVGTLSSSALAAIQLAVWNKVVDGSVTAWDDMVLLTASIIGAGGNSFNGSTHTLVSTRKRQDGTTNAYATALVLANTAPAPNPQSATITVTTPLH</sequence>
<dbReference type="RefSeq" id="WP_119318962.1">
    <property type="nucleotide sequence ID" value="NZ_AP025739.1"/>
</dbReference>
<proteinExistence type="predicted"/>